<evidence type="ECO:0000256" key="4">
    <source>
        <dbReference type="SAM" id="SignalP"/>
    </source>
</evidence>
<dbReference type="GO" id="GO:0009253">
    <property type="term" value="P:peptidoglycan catabolic process"/>
    <property type="evidence" value="ECO:0007669"/>
    <property type="project" value="InterPro"/>
</dbReference>
<feature type="signal peptide" evidence="4">
    <location>
        <begin position="1"/>
        <end position="26"/>
    </location>
</feature>
<dbReference type="PANTHER" id="PTHR30404:SF0">
    <property type="entry name" value="N-ACETYLMURAMOYL-L-ALANINE AMIDASE AMIC"/>
    <property type="match status" value="1"/>
</dbReference>
<evidence type="ECO:0000256" key="2">
    <source>
        <dbReference type="ARBA" id="ARBA00011901"/>
    </source>
</evidence>
<dbReference type="GO" id="GO:0008745">
    <property type="term" value="F:N-acetylmuramoyl-L-alanine amidase activity"/>
    <property type="evidence" value="ECO:0007669"/>
    <property type="project" value="UniProtKB-EC"/>
</dbReference>
<evidence type="ECO:0000256" key="3">
    <source>
        <dbReference type="ARBA" id="ARBA00022801"/>
    </source>
</evidence>
<protein>
    <recommendedName>
        <fullName evidence="2">N-acetylmuramoyl-L-alanine amidase</fullName>
        <ecNumber evidence="2">3.5.1.28</ecNumber>
    </recommendedName>
</protein>
<keyword evidence="3" id="KW-0378">Hydrolase</keyword>
<dbReference type="SUPFAM" id="SSF53187">
    <property type="entry name" value="Zn-dependent exopeptidases"/>
    <property type="match status" value="1"/>
</dbReference>
<dbReference type="Gene3D" id="3.40.630.40">
    <property type="entry name" value="Zn-dependent exopeptidases"/>
    <property type="match status" value="1"/>
</dbReference>
<feature type="domain" description="MurNAc-LAA" evidence="5">
    <location>
        <begin position="115"/>
        <end position="269"/>
    </location>
</feature>
<keyword evidence="4" id="KW-0732">Signal</keyword>
<name>A0A418WDH6_9PROT</name>
<sequence length="275" mass="28785">MDRRSVLKLGLSLPFLLSAGAGDALAAKLAGGVPMPGRKPKAPAATTPIDQRPIIVLDPGHGGRDPGAIGPSGAFEKTITLDLARRIAARIEAGGTYRVVLTRRKDVFVPLQERAAVAQRVQADLFVSIHADSAPNPDARGLSAYTLSEKASDGLAAAIADRENAADLIHGIDIGVADPEVAAILFDLTRRHSLNTALARKAHIVRTAGAKLRLLDNPRRSANFAVLKVPDVPALLIETGFLSNVADEKLLTSDNSRARIANVLADAFAGAMAVA</sequence>
<dbReference type="SMART" id="SM00646">
    <property type="entry name" value="Ami_3"/>
    <property type="match status" value="1"/>
</dbReference>
<accession>A0A418WDH6</accession>
<comment type="caution">
    <text evidence="6">The sequence shown here is derived from an EMBL/GenBank/DDBJ whole genome shotgun (WGS) entry which is preliminary data.</text>
</comment>
<dbReference type="GO" id="GO:0030288">
    <property type="term" value="C:outer membrane-bounded periplasmic space"/>
    <property type="evidence" value="ECO:0007669"/>
    <property type="project" value="TreeGrafter"/>
</dbReference>
<evidence type="ECO:0000256" key="1">
    <source>
        <dbReference type="ARBA" id="ARBA00001561"/>
    </source>
</evidence>
<dbReference type="Proteomes" id="UP000284605">
    <property type="component" value="Unassembled WGS sequence"/>
</dbReference>
<dbReference type="AlphaFoldDB" id="A0A418WDH6"/>
<dbReference type="OrthoDB" id="9806267at2"/>
<comment type="catalytic activity">
    <reaction evidence="1">
        <text>Hydrolyzes the link between N-acetylmuramoyl residues and L-amino acid residues in certain cell-wall glycopeptides.</text>
        <dbReference type="EC" id="3.5.1.28"/>
    </reaction>
</comment>
<evidence type="ECO:0000313" key="7">
    <source>
        <dbReference type="Proteomes" id="UP000284605"/>
    </source>
</evidence>
<organism evidence="6 7">
    <name type="scientific">Oleomonas cavernae</name>
    <dbReference type="NCBI Taxonomy" id="2320859"/>
    <lineage>
        <taxon>Bacteria</taxon>
        <taxon>Pseudomonadati</taxon>
        <taxon>Pseudomonadota</taxon>
        <taxon>Alphaproteobacteria</taxon>
        <taxon>Acetobacterales</taxon>
        <taxon>Acetobacteraceae</taxon>
        <taxon>Oleomonas</taxon>
    </lineage>
</organism>
<gene>
    <name evidence="6" type="ORF">D3874_14460</name>
</gene>
<feature type="chain" id="PRO_5019546790" description="N-acetylmuramoyl-L-alanine amidase" evidence="4">
    <location>
        <begin position="27"/>
        <end position="275"/>
    </location>
</feature>
<keyword evidence="7" id="KW-1185">Reference proteome</keyword>
<dbReference type="EC" id="3.5.1.28" evidence="2"/>
<dbReference type="PANTHER" id="PTHR30404">
    <property type="entry name" value="N-ACETYLMURAMOYL-L-ALANINE AMIDASE"/>
    <property type="match status" value="1"/>
</dbReference>
<dbReference type="EMBL" id="QYUK01000011">
    <property type="protein sequence ID" value="RJF88072.1"/>
    <property type="molecule type" value="Genomic_DNA"/>
</dbReference>
<dbReference type="InterPro" id="IPR002508">
    <property type="entry name" value="MurNAc-LAA_cat"/>
</dbReference>
<reference evidence="6 7" key="1">
    <citation type="submission" date="2018-09" db="EMBL/GenBank/DDBJ databases">
        <authorList>
            <person name="Zhu H."/>
        </authorList>
    </citation>
    <scope>NUCLEOTIDE SEQUENCE [LARGE SCALE GENOMIC DNA]</scope>
    <source>
        <strain evidence="6 7">K1W22B-8</strain>
    </source>
</reference>
<evidence type="ECO:0000259" key="5">
    <source>
        <dbReference type="SMART" id="SM00646"/>
    </source>
</evidence>
<dbReference type="InterPro" id="IPR050695">
    <property type="entry name" value="N-acetylmuramoyl_amidase_3"/>
</dbReference>
<evidence type="ECO:0000313" key="6">
    <source>
        <dbReference type="EMBL" id="RJF88072.1"/>
    </source>
</evidence>
<dbReference type="Pfam" id="PF01520">
    <property type="entry name" value="Amidase_3"/>
    <property type="match status" value="1"/>
</dbReference>
<dbReference type="CDD" id="cd02696">
    <property type="entry name" value="MurNAc-LAA"/>
    <property type="match status" value="1"/>
</dbReference>
<proteinExistence type="predicted"/>